<proteinExistence type="predicted"/>
<evidence type="ECO:0000313" key="3">
    <source>
        <dbReference type="Proteomes" id="UP000823775"/>
    </source>
</evidence>
<gene>
    <name evidence="2" type="ORF">HAX54_041936</name>
</gene>
<keyword evidence="3" id="KW-1185">Reference proteome</keyword>
<evidence type="ECO:0000256" key="1">
    <source>
        <dbReference type="SAM" id="MobiDB-lite"/>
    </source>
</evidence>
<accession>A0ABS8SLF3</accession>
<feature type="region of interest" description="Disordered" evidence="1">
    <location>
        <begin position="311"/>
        <end position="337"/>
    </location>
</feature>
<reference evidence="2 3" key="1">
    <citation type="journal article" date="2021" name="BMC Genomics">
        <title>Datura genome reveals duplications of psychoactive alkaloid biosynthetic genes and high mutation rate following tissue culture.</title>
        <authorList>
            <person name="Rajewski A."/>
            <person name="Carter-House D."/>
            <person name="Stajich J."/>
            <person name="Litt A."/>
        </authorList>
    </citation>
    <scope>NUCLEOTIDE SEQUENCE [LARGE SCALE GENOMIC DNA]</scope>
    <source>
        <strain evidence="2">AR-01</strain>
    </source>
</reference>
<dbReference type="Proteomes" id="UP000823775">
    <property type="component" value="Unassembled WGS sequence"/>
</dbReference>
<protein>
    <recommendedName>
        <fullName evidence="4">DUF4283 domain-containing protein</fullName>
    </recommendedName>
</protein>
<evidence type="ECO:0000313" key="2">
    <source>
        <dbReference type="EMBL" id="MCD7459773.1"/>
    </source>
</evidence>
<comment type="caution">
    <text evidence="2">The sequence shown here is derived from an EMBL/GenBank/DDBJ whole genome shotgun (WGS) entry which is preliminary data.</text>
</comment>
<evidence type="ECO:0008006" key="4">
    <source>
        <dbReference type="Google" id="ProtNLM"/>
    </source>
</evidence>
<dbReference type="EMBL" id="JACEIK010000610">
    <property type="protein sequence ID" value="MCD7459773.1"/>
    <property type="molecule type" value="Genomic_DNA"/>
</dbReference>
<organism evidence="2 3">
    <name type="scientific">Datura stramonium</name>
    <name type="common">Jimsonweed</name>
    <name type="synonym">Common thornapple</name>
    <dbReference type="NCBI Taxonomy" id="4076"/>
    <lineage>
        <taxon>Eukaryota</taxon>
        <taxon>Viridiplantae</taxon>
        <taxon>Streptophyta</taxon>
        <taxon>Embryophyta</taxon>
        <taxon>Tracheophyta</taxon>
        <taxon>Spermatophyta</taxon>
        <taxon>Magnoliopsida</taxon>
        <taxon>eudicotyledons</taxon>
        <taxon>Gunneridae</taxon>
        <taxon>Pentapetalae</taxon>
        <taxon>asterids</taxon>
        <taxon>lamiids</taxon>
        <taxon>Solanales</taxon>
        <taxon>Solanaceae</taxon>
        <taxon>Solanoideae</taxon>
        <taxon>Datureae</taxon>
        <taxon>Datura</taxon>
    </lineage>
</organism>
<feature type="compositionally biased region" description="Basic and acidic residues" evidence="1">
    <location>
        <begin position="317"/>
        <end position="327"/>
    </location>
</feature>
<sequence length="403" mass="44941">MIPMDYKAPTRTMAEPNGERATECSIPAYATALNAKLIPITKTKLIHWAPEFHKGKSAAYFTTQEEVELAMGESVWVGIKYDEGKECGGSYQAIEEFVPDYCFKCKHQDHYEDECMSLPKADRPPQRGHRRDRGFQTWASSDQLDIPNITRNVSRPQALAQSSHGTQIQTNIDELSNKAIAAPAKLATNSKMAKFMKRHRIQNGIRAKLAKKKVMQWRVKTVNSLAQQEELDQLKQLQDPIVGYQRTTHYEGAENLKEDPKQPQIVKHDQALHDSFGAQHRPNNDLHSPMASCYTPVSHFKSPIASQSLPHCVDGSDGIRHGSHKSEVPNSPSDPLPLNAITVDNGIILSDTEVVEKAKSQQGIKLAVHLWNSDMAHNKSAPTVLAAQGLSYSHMPSIQTRIS</sequence>
<name>A0ABS8SLF3_DATST</name>